<dbReference type="NCBIfam" id="NF003832">
    <property type="entry name" value="PRK05419.1-4"/>
    <property type="match status" value="1"/>
</dbReference>
<evidence type="ECO:0000256" key="8">
    <source>
        <dbReference type="ARBA" id="ARBA00022989"/>
    </source>
</evidence>
<dbReference type="GO" id="GO:0020037">
    <property type="term" value="F:heme binding"/>
    <property type="evidence" value="ECO:0007669"/>
    <property type="project" value="UniProtKB-UniRule"/>
</dbReference>
<dbReference type="PANTHER" id="PTHR36964">
    <property type="entry name" value="PROTEIN-METHIONINE-SULFOXIDE REDUCTASE HEME-BINDING SUBUNIT MSRQ"/>
    <property type="match status" value="1"/>
</dbReference>
<evidence type="ECO:0000256" key="9">
    <source>
        <dbReference type="ARBA" id="ARBA00023004"/>
    </source>
</evidence>
<evidence type="ECO:0000256" key="7">
    <source>
        <dbReference type="ARBA" id="ARBA00022982"/>
    </source>
</evidence>
<evidence type="ECO:0000256" key="11">
    <source>
        <dbReference type="HAMAP-Rule" id="MF_01207"/>
    </source>
</evidence>
<evidence type="ECO:0000313" key="13">
    <source>
        <dbReference type="EMBL" id="HAG1966801.1"/>
    </source>
</evidence>
<keyword evidence="11" id="KW-0479">Metal-binding</keyword>
<dbReference type="GO" id="GO:0016679">
    <property type="term" value="F:oxidoreductase activity, acting on diphenols and related substances as donors"/>
    <property type="evidence" value="ECO:0007669"/>
    <property type="project" value="TreeGrafter"/>
</dbReference>
<keyword evidence="11" id="KW-1003">Cell membrane</keyword>
<comment type="subunit">
    <text evidence="11">Heterodimer of a catalytic subunit (MsrP) and a heme-binding subunit (MsrQ).</text>
</comment>
<keyword evidence="9 11" id="KW-0408">Iron</keyword>
<name>A0A759MES9_SALER</name>
<evidence type="ECO:0000256" key="2">
    <source>
        <dbReference type="ARBA" id="ARBA00022448"/>
    </source>
</evidence>
<dbReference type="GO" id="GO:0009055">
    <property type="term" value="F:electron transfer activity"/>
    <property type="evidence" value="ECO:0007669"/>
    <property type="project" value="UniProtKB-UniRule"/>
</dbReference>
<keyword evidence="3 11" id="KW-0349">Heme</keyword>
<keyword evidence="4 11" id="KW-0285">Flavoprotein</keyword>
<dbReference type="GO" id="GO:0046872">
    <property type="term" value="F:metal ion binding"/>
    <property type="evidence" value="ECO:0007669"/>
    <property type="project" value="UniProtKB-KW"/>
</dbReference>
<feature type="domain" description="Ferric oxidoreductase" evidence="12">
    <location>
        <begin position="50"/>
        <end position="161"/>
    </location>
</feature>
<comment type="caution">
    <text evidence="13">The sequence shown here is derived from an EMBL/GenBank/DDBJ whole genome shotgun (WGS) entry which is preliminary data.</text>
</comment>
<comment type="caution">
    <text evidence="11">Lacks conserved residue(s) required for the propagation of feature annotation.</text>
</comment>
<evidence type="ECO:0000256" key="5">
    <source>
        <dbReference type="ARBA" id="ARBA00022643"/>
    </source>
</evidence>
<feature type="transmembrane region" description="Helical" evidence="11">
    <location>
        <begin position="173"/>
        <end position="191"/>
    </location>
</feature>
<dbReference type="InterPro" id="IPR022837">
    <property type="entry name" value="MsrQ-like"/>
</dbReference>
<keyword evidence="5 11" id="KW-0288">FMN</keyword>
<keyword evidence="2 11" id="KW-0813">Transport</keyword>
<comment type="subcellular location">
    <subcellularLocation>
        <location evidence="11">Cell membrane</location>
        <topology evidence="11">Multi-pass membrane protein</topology>
    </subcellularLocation>
    <subcellularLocation>
        <location evidence="1">Membrane</location>
        <topology evidence="1">Multi-pass membrane protein</topology>
    </subcellularLocation>
</comment>
<comment type="cofactor">
    <cofactor evidence="11">
        <name>heme b</name>
        <dbReference type="ChEBI" id="CHEBI:60344"/>
    </cofactor>
    <text evidence="11">Binds 1 heme b (iron(II)-protoporphyrin IX) group per subunit.</text>
</comment>
<comment type="cofactor">
    <cofactor evidence="11">
        <name>FMN</name>
        <dbReference type="ChEBI" id="CHEBI:58210"/>
    </cofactor>
    <text evidence="11">Binds 1 FMN per subunit.</text>
</comment>
<proteinExistence type="inferred from homology"/>
<reference evidence="13" key="2">
    <citation type="submission" date="2020-02" db="EMBL/GenBank/DDBJ databases">
        <authorList>
            <consortium name="NCBI Pathogen Detection Project"/>
        </authorList>
    </citation>
    <scope>NUCLEOTIDE SEQUENCE</scope>
    <source>
        <strain evidence="13">MA.CK_97/00003274</strain>
    </source>
</reference>
<comment type="similarity">
    <text evidence="11">Belongs to the MsrQ family.</text>
</comment>
<dbReference type="EMBL" id="DAAXPA010000021">
    <property type="protein sequence ID" value="HAG1966801.1"/>
    <property type="molecule type" value="Genomic_DNA"/>
</dbReference>
<evidence type="ECO:0000259" key="12">
    <source>
        <dbReference type="Pfam" id="PF01794"/>
    </source>
</evidence>
<dbReference type="GO" id="GO:0010181">
    <property type="term" value="F:FMN binding"/>
    <property type="evidence" value="ECO:0007669"/>
    <property type="project" value="UniProtKB-UniRule"/>
</dbReference>
<keyword evidence="7 11" id="KW-0249">Electron transport</keyword>
<evidence type="ECO:0000256" key="3">
    <source>
        <dbReference type="ARBA" id="ARBA00022617"/>
    </source>
</evidence>
<dbReference type="GO" id="GO:0030091">
    <property type="term" value="P:protein repair"/>
    <property type="evidence" value="ECO:0007669"/>
    <property type="project" value="UniProtKB-UniRule"/>
</dbReference>
<keyword evidence="8 11" id="KW-1133">Transmembrane helix</keyword>
<evidence type="ECO:0000256" key="10">
    <source>
        <dbReference type="ARBA" id="ARBA00023136"/>
    </source>
</evidence>
<gene>
    <name evidence="11 13" type="primary">msrQ</name>
    <name evidence="13" type="ORF">G8R56_005092</name>
</gene>
<dbReference type="HAMAP" id="MF_01207">
    <property type="entry name" value="MsrQ"/>
    <property type="match status" value="1"/>
</dbReference>
<keyword evidence="10 11" id="KW-0472">Membrane</keyword>
<organism evidence="13">
    <name type="scientific">Salmonella enterica</name>
    <name type="common">Salmonella choleraesuis</name>
    <dbReference type="NCBI Taxonomy" id="28901"/>
    <lineage>
        <taxon>Bacteria</taxon>
        <taxon>Pseudomonadati</taxon>
        <taxon>Pseudomonadota</taxon>
        <taxon>Gammaproteobacteria</taxon>
        <taxon>Enterobacterales</taxon>
        <taxon>Enterobacteriaceae</taxon>
        <taxon>Salmonella</taxon>
    </lineage>
</organism>
<sequence length="198" mass="22773">MRLTSKQIIGLKVLLHLAGFLPLVWLFWAAQRGILGADPGKDIQHFTGLTTLKFLLATLLVSPLVRYAKQPLLFRIRRLLGLWCFTWATLHLTSYALLELGINNLGLLGRELVSRPWLTLGMIGWFVFFLLTLTSTQAAQRKMGKRWQTLHNYVYLAAVLLPLHYLWSVKVLSPPPIIYTVCFIILLAFRYKKLLRKT</sequence>
<feature type="transmembrane region" description="Helical" evidence="11">
    <location>
        <begin position="150"/>
        <end position="167"/>
    </location>
</feature>
<dbReference type="Pfam" id="PF01794">
    <property type="entry name" value="Ferric_reduct"/>
    <property type="match status" value="1"/>
</dbReference>
<evidence type="ECO:0000256" key="1">
    <source>
        <dbReference type="ARBA" id="ARBA00004141"/>
    </source>
</evidence>
<dbReference type="InterPro" id="IPR013130">
    <property type="entry name" value="Fe3_Rdtase_TM_dom"/>
</dbReference>
<evidence type="ECO:0000256" key="6">
    <source>
        <dbReference type="ARBA" id="ARBA00022692"/>
    </source>
</evidence>
<reference evidence="13" key="1">
    <citation type="journal article" date="2018" name="Genome Biol.">
        <title>SKESA: strategic k-mer extension for scrupulous assemblies.</title>
        <authorList>
            <person name="Souvorov A."/>
            <person name="Agarwala R."/>
            <person name="Lipman D.J."/>
        </authorList>
    </citation>
    <scope>NUCLEOTIDE SEQUENCE</scope>
    <source>
        <strain evidence="13">MA.CK_97/00003274</strain>
    </source>
</reference>
<feature type="transmembrane region" description="Helical" evidence="11">
    <location>
        <begin position="79"/>
        <end position="97"/>
    </location>
</feature>
<protein>
    <recommendedName>
        <fullName evidence="11">Protein-methionine-sulfoxide reductase heme-binding subunit MsrQ</fullName>
    </recommendedName>
    <alternativeName>
        <fullName evidence="11">Flavocytochrome MsrQ</fullName>
    </alternativeName>
</protein>
<dbReference type="GO" id="GO:0005886">
    <property type="term" value="C:plasma membrane"/>
    <property type="evidence" value="ECO:0007669"/>
    <property type="project" value="UniProtKB-SubCell"/>
</dbReference>
<feature type="transmembrane region" description="Helical" evidence="11">
    <location>
        <begin position="117"/>
        <end position="138"/>
    </location>
</feature>
<comment type="function">
    <text evidence="11">Part of the MsrPQ system that repairs oxidized periplasmic proteins containing methionine sulfoxide residues (Met-O), using respiratory chain electrons. Thus protects these proteins from oxidative-stress damage caused by reactive species of oxygen and chlorine generated by the host defense mechanisms. MsrPQ is essential for the maintenance of envelope integrity under bleach stress, rescuing a wide series of structurally unrelated periplasmic proteins from methionine oxidation, including the primary periplasmic chaperone SurA and the lipoprotein Pal. MsrQ provides electrons for reduction to the reductase catalytic subunit MsrP, using the quinone pool of the respiratory chain.</text>
</comment>
<evidence type="ECO:0000256" key="4">
    <source>
        <dbReference type="ARBA" id="ARBA00022630"/>
    </source>
</evidence>
<dbReference type="AlphaFoldDB" id="A0A759MES9"/>
<dbReference type="PANTHER" id="PTHR36964:SF1">
    <property type="entry name" value="PROTEIN-METHIONINE-SULFOXIDE REDUCTASE HEME-BINDING SUBUNIT MSRQ"/>
    <property type="match status" value="1"/>
</dbReference>
<accession>A0A759MES9</accession>
<feature type="transmembrane region" description="Helical" evidence="11">
    <location>
        <begin position="46"/>
        <end position="67"/>
    </location>
</feature>
<keyword evidence="6 11" id="KW-0812">Transmembrane</keyword>